<proteinExistence type="predicted"/>
<name>A0A1I4IRT3_9HYPH</name>
<evidence type="ECO:0000313" key="1">
    <source>
        <dbReference type="EMBL" id="SFL56466.1"/>
    </source>
</evidence>
<gene>
    <name evidence="1" type="ORF">SAMN04488125_11811</name>
</gene>
<accession>A0A1I4IRT3</accession>
<keyword evidence="2" id="KW-1185">Reference proteome</keyword>
<dbReference type="STRING" id="414703.SAMN04488125_11811"/>
<organism evidence="1 2">
    <name type="scientific">Methylorubrum salsuginis</name>
    <dbReference type="NCBI Taxonomy" id="414703"/>
    <lineage>
        <taxon>Bacteria</taxon>
        <taxon>Pseudomonadati</taxon>
        <taxon>Pseudomonadota</taxon>
        <taxon>Alphaproteobacteria</taxon>
        <taxon>Hyphomicrobiales</taxon>
        <taxon>Methylobacteriaceae</taxon>
        <taxon>Methylorubrum</taxon>
    </lineage>
</organism>
<protein>
    <submittedName>
        <fullName evidence="1">Uncharacterized protein</fullName>
    </submittedName>
</protein>
<dbReference type="EMBL" id="FOSV01000018">
    <property type="protein sequence ID" value="SFL56466.1"/>
    <property type="molecule type" value="Genomic_DNA"/>
</dbReference>
<dbReference type="OrthoDB" id="7352238at2"/>
<dbReference type="Proteomes" id="UP000198804">
    <property type="component" value="Unassembled WGS sequence"/>
</dbReference>
<dbReference type="AlphaFoldDB" id="A0A1I4IRT3"/>
<reference evidence="2" key="1">
    <citation type="submission" date="2016-10" db="EMBL/GenBank/DDBJ databases">
        <authorList>
            <person name="Varghese N."/>
            <person name="Submissions S."/>
        </authorList>
    </citation>
    <scope>NUCLEOTIDE SEQUENCE [LARGE SCALE GENOMIC DNA]</scope>
    <source>
        <strain evidence="2">CGMCC 1.6474</strain>
    </source>
</reference>
<dbReference type="RefSeq" id="WP_091949832.1">
    <property type="nucleotide sequence ID" value="NZ_FOSV01000018.1"/>
</dbReference>
<evidence type="ECO:0000313" key="2">
    <source>
        <dbReference type="Proteomes" id="UP000198804"/>
    </source>
</evidence>
<sequence length="125" mass="13007">MPRTVSAYAALIARALRTEGGHLAVGRGGFTLWFGRDGRLSGGDETEIPEACRAAGLPVIDSRPVPFDRLAHLVMSGPMIAVGEPPDPPPHHGLSNAPLAVVAAAYRASGATVFNLEAVERGTAR</sequence>